<feature type="region of interest" description="Disordered" evidence="9">
    <location>
        <begin position="1036"/>
        <end position="1081"/>
    </location>
</feature>
<protein>
    <recommendedName>
        <fullName evidence="3">Coronin-7</fullName>
    </recommendedName>
</protein>
<evidence type="ECO:0000313" key="12">
    <source>
        <dbReference type="WBParaSite" id="ALUE_0001036401-mRNA-1"/>
    </source>
</evidence>
<feature type="domain" description="DUF1899" evidence="10">
    <location>
        <begin position="38"/>
        <end position="100"/>
    </location>
</feature>
<comment type="similarity">
    <text evidence="2">Belongs to the WD repeat coronin family.</text>
</comment>
<dbReference type="InterPro" id="IPR015048">
    <property type="entry name" value="DUF1899"/>
</dbReference>
<feature type="region of interest" description="Disordered" evidence="9">
    <location>
        <begin position="491"/>
        <end position="513"/>
    </location>
</feature>
<dbReference type="AlphaFoldDB" id="A0A9J2PM16"/>
<evidence type="ECO:0000259" key="10">
    <source>
        <dbReference type="SMART" id="SM01166"/>
    </source>
</evidence>
<name>A0A9J2PM16_ASCLU</name>
<organism evidence="11 12">
    <name type="scientific">Ascaris lumbricoides</name>
    <name type="common">Giant roundworm</name>
    <dbReference type="NCBI Taxonomy" id="6252"/>
    <lineage>
        <taxon>Eukaryota</taxon>
        <taxon>Metazoa</taxon>
        <taxon>Ecdysozoa</taxon>
        <taxon>Nematoda</taxon>
        <taxon>Chromadorea</taxon>
        <taxon>Rhabditida</taxon>
        <taxon>Spirurina</taxon>
        <taxon>Ascaridomorpha</taxon>
        <taxon>Ascaridoidea</taxon>
        <taxon>Ascarididae</taxon>
        <taxon>Ascaris</taxon>
    </lineage>
</organism>
<dbReference type="Pfam" id="PF08953">
    <property type="entry name" value="DUF1899"/>
    <property type="match status" value="2"/>
</dbReference>
<feature type="region of interest" description="Disordered" evidence="9">
    <location>
        <begin position="593"/>
        <end position="621"/>
    </location>
</feature>
<evidence type="ECO:0000256" key="7">
    <source>
        <dbReference type="ARBA" id="ARBA00023203"/>
    </source>
</evidence>
<feature type="compositionally biased region" description="Basic and acidic residues" evidence="9">
    <location>
        <begin position="1064"/>
        <end position="1081"/>
    </location>
</feature>
<dbReference type="PANTHER" id="PTHR10856:SF20">
    <property type="entry name" value="CORONIN-7"/>
    <property type="match status" value="1"/>
</dbReference>
<evidence type="ECO:0000256" key="1">
    <source>
        <dbReference type="ARBA" id="ARBA00004496"/>
    </source>
</evidence>
<evidence type="ECO:0000256" key="5">
    <source>
        <dbReference type="ARBA" id="ARBA00022574"/>
    </source>
</evidence>
<evidence type="ECO:0000256" key="9">
    <source>
        <dbReference type="SAM" id="MobiDB-lite"/>
    </source>
</evidence>
<dbReference type="Pfam" id="PF00400">
    <property type="entry name" value="WD40"/>
    <property type="match status" value="1"/>
</dbReference>
<dbReference type="SMART" id="SM01166">
    <property type="entry name" value="DUF1899"/>
    <property type="match status" value="2"/>
</dbReference>
<comment type="function">
    <text evidence="8">F-actin regulator involved in anterograde Golgi to endosome transport: upon ubiquitination via 'Lys-33'-linked ubiquitin chains by the BCR(KLHL20) E3 ubiquitin ligase complex, interacts with EPS15 and localizes to the trans-Golgi network, where it promotes actin polymerization, thereby facilitating post-Golgi trafficking. May play a role in the maintenance of the Golgi apparatus morphology.</text>
</comment>
<sequence length="1081" mass="119796">MEFDVPNRTFADLLIKFGEYVEVLFPLSESKHVNMAWRFHPSKFKNTAPKMPKKEDTVFDVPVGTLSSGNNGIQCSSSLLAFNLDGEGGKLGVLPVDAHGRRQRKDMTVVCAHSEPLNDFAFFPFDPNLLATCCRDEKVSFVVFKVVTRLKLKLWRINNPLECASIGNAHAVLDLGIDLYLECLAPHRTASNILATVYDNRIGIVDIVQQAIALEVRVAVDEYINSIGWSYDGRLLAALGDKGRHGAILDPRSDKPIVDSLSVHSGLGRECRVIFAGTEKIVTSGFTNQRTQEIRVFDMRNWQNAECVQEYSPSTGVLIPLYDDDTKLLFLAGKGTNKLIITEIQSRTPIISPVFEYVMHDQFVGASLGSKLRLDVMNGEVVRFYQLAKSCINPVPCIVPRRSYRDFHADLFPETVGPFAGCDAAEWLNGSDLQPMRVSLDPSRKGELIANVKRNNPPQPLELNANVEQMESSKVTKDSIYQEVVIDEHANNSNGNAHILPPEPPKRQPMRVSLDPSRKGELIANVKRNNPPQPLELNANVEQMESSKVTKDSIYQEVVIDEHANNSNGNAHILPPEPPKRQTSEASIIMEKPAVEPKPDSPPEPPVRFRSATDASSRGTGVASRLSRVMSIVGVTSKYRHVETVPGGLHGTFTNVRCVNTRLPTESNGFCISSKYAAIPLAGSAGIVSVVRLGDIRKLPDGVVDGVQNHTLLTDLVWNPFDETRLACALDSGTVNVWTIEDNCKPLAELEPSAIYKVSHDKVISIRYNPCALDVIAVASQDHTLSVWNLESNECGWRTTPHGTDSSLAIAWSSDGRRLASVGKDLTLCIYEPQRGDSENALINRKQVLESPRAARVLFACNDTVIVLVHFTRSSSRVVTLLDSDNLEALHTTTVDTSSQLLVPHYDFDSSVLFLTGKGDRTITMFEVSRLSPFLLPMAPASFPNGHQAICLHHKIVCDVRAVEFQRGWRLTEKSLERLSFRVPRIKKELFQSDLFPRALATWIPAMSASDWFAGHNQPPLFVDLCPQGMQPYISSPVPPIRRSTMPIEQPKERLQPPTTIGDCRSEALRKSAREDRKLVG</sequence>
<proteinExistence type="inferred from homology"/>
<dbReference type="InterPro" id="IPR011047">
    <property type="entry name" value="Quinoprotein_ADH-like_sf"/>
</dbReference>
<keyword evidence="7" id="KW-0009">Actin-binding</keyword>
<dbReference type="InterPro" id="IPR001680">
    <property type="entry name" value="WD40_rpt"/>
</dbReference>
<dbReference type="GO" id="GO:0005737">
    <property type="term" value="C:cytoplasm"/>
    <property type="evidence" value="ECO:0007669"/>
    <property type="project" value="UniProtKB-SubCell"/>
</dbReference>
<keyword evidence="5" id="KW-0853">WD repeat</keyword>
<dbReference type="GO" id="GO:0003779">
    <property type="term" value="F:actin binding"/>
    <property type="evidence" value="ECO:0007669"/>
    <property type="project" value="UniProtKB-KW"/>
</dbReference>
<evidence type="ECO:0000313" key="11">
    <source>
        <dbReference type="Proteomes" id="UP000036681"/>
    </source>
</evidence>
<evidence type="ECO:0000256" key="8">
    <source>
        <dbReference type="ARBA" id="ARBA00024838"/>
    </source>
</evidence>
<accession>A0A9J2PM16</accession>
<dbReference type="Gene3D" id="2.130.10.10">
    <property type="entry name" value="YVTN repeat-like/Quinoprotein amine dehydrogenase"/>
    <property type="match status" value="2"/>
</dbReference>
<keyword evidence="11" id="KW-1185">Reference proteome</keyword>
<comment type="subcellular location">
    <subcellularLocation>
        <location evidence="1">Cytoplasm</location>
    </subcellularLocation>
</comment>
<keyword evidence="6" id="KW-0677">Repeat</keyword>
<evidence type="ECO:0000256" key="6">
    <source>
        <dbReference type="ARBA" id="ARBA00022737"/>
    </source>
</evidence>
<dbReference type="Proteomes" id="UP000036681">
    <property type="component" value="Unplaced"/>
</dbReference>
<dbReference type="SUPFAM" id="SSF50998">
    <property type="entry name" value="Quinoprotein alcohol dehydrogenase-like"/>
    <property type="match status" value="2"/>
</dbReference>
<dbReference type="InterPro" id="IPR015505">
    <property type="entry name" value="Coronin"/>
</dbReference>
<dbReference type="GO" id="GO:0030036">
    <property type="term" value="P:actin cytoskeleton organization"/>
    <property type="evidence" value="ECO:0007669"/>
    <property type="project" value="UniProtKB-ARBA"/>
</dbReference>
<reference evidence="12" key="1">
    <citation type="submission" date="2023-03" db="UniProtKB">
        <authorList>
            <consortium name="WormBaseParasite"/>
        </authorList>
    </citation>
    <scope>IDENTIFICATION</scope>
</reference>
<dbReference type="Pfam" id="PF16300">
    <property type="entry name" value="WD40_4"/>
    <property type="match status" value="2"/>
</dbReference>
<evidence type="ECO:0000256" key="2">
    <source>
        <dbReference type="ARBA" id="ARBA00009482"/>
    </source>
</evidence>
<keyword evidence="4" id="KW-0963">Cytoplasm</keyword>
<dbReference type="SMART" id="SM01167">
    <property type="entry name" value="DUF1900"/>
    <property type="match status" value="2"/>
</dbReference>
<evidence type="ECO:0000256" key="4">
    <source>
        <dbReference type="ARBA" id="ARBA00022490"/>
    </source>
</evidence>
<dbReference type="InterPro" id="IPR015943">
    <property type="entry name" value="WD40/YVTN_repeat-like_dom_sf"/>
</dbReference>
<dbReference type="FunFam" id="2.130.10.10:FF:000076">
    <property type="entry name" value="Coronin"/>
    <property type="match status" value="1"/>
</dbReference>
<dbReference type="SMART" id="SM00320">
    <property type="entry name" value="WD40"/>
    <property type="match status" value="4"/>
</dbReference>
<feature type="region of interest" description="Disordered" evidence="9">
    <location>
        <begin position="566"/>
        <end position="585"/>
    </location>
</feature>
<feature type="domain" description="DUF1899" evidence="10">
    <location>
        <begin position="634"/>
        <end position="697"/>
    </location>
</feature>
<dbReference type="WBParaSite" id="ALUE_0001036401-mRNA-1">
    <property type="protein sequence ID" value="ALUE_0001036401-mRNA-1"/>
    <property type="gene ID" value="ALUE_0001036401"/>
</dbReference>
<evidence type="ECO:0000256" key="3">
    <source>
        <dbReference type="ARBA" id="ARBA00013347"/>
    </source>
</evidence>
<dbReference type="PANTHER" id="PTHR10856">
    <property type="entry name" value="CORONIN"/>
    <property type="match status" value="1"/>
</dbReference>